<reference evidence="4 5" key="1">
    <citation type="submission" date="2023-01" db="EMBL/GenBank/DDBJ databases">
        <title>Novel species of the genus Vogesella isolated from rivers.</title>
        <authorList>
            <person name="Lu H."/>
        </authorList>
    </citation>
    <scope>NUCLEOTIDE SEQUENCE [LARGE SCALE GENOMIC DNA]</scope>
    <source>
        <strain evidence="4 5">DC21W</strain>
    </source>
</reference>
<dbReference type="Proteomes" id="UP001219956">
    <property type="component" value="Unassembled WGS sequence"/>
</dbReference>
<dbReference type="CDD" id="cd01948">
    <property type="entry name" value="EAL"/>
    <property type="match status" value="1"/>
</dbReference>
<feature type="domain" description="EAL" evidence="3">
    <location>
        <begin position="136"/>
        <end position="389"/>
    </location>
</feature>
<dbReference type="InterPro" id="IPR011006">
    <property type="entry name" value="CheY-like_superfamily"/>
</dbReference>
<accession>A0ABT5IZH9</accession>
<sequence length="394" mass="44351">MPCHILIAEDSTSQREALAALCRTLPDVEVHEASDGRWAAQLARKLAQLDLVITDINMPGMDGIELMQELSRHVQLPSLLLLSGHVPELLSNCMRAAEELGFANIAYLAKPVEVDTLLREVRQLLLQRQGPDTAEHAIPLSEIFTGLAHNQFCAHFQPIYSQHEHRAVQVEALARWQHPAYGLLGPASFIDRLEHEGFIVLLTRRIVQTSLDLLTRNPWAQDLRLSINLSRGLLDDAEFFDWLIKEVEERQIPPRQIVLEITETMAFSNLGNTLAALLRLRMRGFELSLDDFGAGHTNLEQLKDLPITELKLDRTLIKNIHQAHRTQSILDGIIRIGQQLQLRMVAEGIDNPHDLAYLQGRYPELELQGFYLGRPVASSELSSHLGYGNRPASA</sequence>
<dbReference type="SMART" id="SM00448">
    <property type="entry name" value="REC"/>
    <property type="match status" value="1"/>
</dbReference>
<evidence type="ECO:0000259" key="2">
    <source>
        <dbReference type="PROSITE" id="PS50110"/>
    </source>
</evidence>
<gene>
    <name evidence="4" type="ORF">PQU95_10400</name>
</gene>
<evidence type="ECO:0000259" key="3">
    <source>
        <dbReference type="PROSITE" id="PS50883"/>
    </source>
</evidence>
<dbReference type="PROSITE" id="PS50883">
    <property type="entry name" value="EAL"/>
    <property type="match status" value="1"/>
</dbReference>
<organism evidence="4 5">
    <name type="scientific">Vogesella aquatica</name>
    <dbReference type="NCBI Taxonomy" id="2984206"/>
    <lineage>
        <taxon>Bacteria</taxon>
        <taxon>Pseudomonadati</taxon>
        <taxon>Pseudomonadota</taxon>
        <taxon>Betaproteobacteria</taxon>
        <taxon>Neisseriales</taxon>
        <taxon>Chromobacteriaceae</taxon>
        <taxon>Vogesella</taxon>
    </lineage>
</organism>
<keyword evidence="1" id="KW-0597">Phosphoprotein</keyword>
<dbReference type="SUPFAM" id="SSF52172">
    <property type="entry name" value="CheY-like"/>
    <property type="match status" value="1"/>
</dbReference>
<protein>
    <submittedName>
        <fullName evidence="4">EAL domain-containing protein</fullName>
    </submittedName>
</protein>
<dbReference type="PROSITE" id="PS50110">
    <property type="entry name" value="RESPONSE_REGULATORY"/>
    <property type="match status" value="1"/>
</dbReference>
<dbReference type="Gene3D" id="3.40.50.2300">
    <property type="match status" value="1"/>
</dbReference>
<evidence type="ECO:0000313" key="4">
    <source>
        <dbReference type="EMBL" id="MDC7717621.1"/>
    </source>
</evidence>
<dbReference type="RefSeq" id="WP_272751936.1">
    <property type="nucleotide sequence ID" value="NZ_JAQQLF010000011.1"/>
</dbReference>
<name>A0ABT5IZH9_9NEIS</name>
<dbReference type="Gene3D" id="3.20.20.450">
    <property type="entry name" value="EAL domain"/>
    <property type="match status" value="1"/>
</dbReference>
<dbReference type="InterPro" id="IPR001633">
    <property type="entry name" value="EAL_dom"/>
</dbReference>
<dbReference type="InterPro" id="IPR050706">
    <property type="entry name" value="Cyclic-di-GMP_PDE-like"/>
</dbReference>
<dbReference type="EMBL" id="JAQQLF010000011">
    <property type="protein sequence ID" value="MDC7717621.1"/>
    <property type="molecule type" value="Genomic_DNA"/>
</dbReference>
<evidence type="ECO:0000313" key="5">
    <source>
        <dbReference type="Proteomes" id="UP001219956"/>
    </source>
</evidence>
<dbReference type="Pfam" id="PF00072">
    <property type="entry name" value="Response_reg"/>
    <property type="match status" value="1"/>
</dbReference>
<dbReference type="PANTHER" id="PTHR33121">
    <property type="entry name" value="CYCLIC DI-GMP PHOSPHODIESTERASE PDEF"/>
    <property type="match status" value="1"/>
</dbReference>
<dbReference type="InterPro" id="IPR035919">
    <property type="entry name" value="EAL_sf"/>
</dbReference>
<dbReference type="PANTHER" id="PTHR33121:SF71">
    <property type="entry name" value="OXYGEN SENSOR PROTEIN DOSP"/>
    <property type="match status" value="1"/>
</dbReference>
<dbReference type="InterPro" id="IPR058245">
    <property type="entry name" value="NreC/VraR/RcsB-like_REC"/>
</dbReference>
<keyword evidence="5" id="KW-1185">Reference proteome</keyword>
<comment type="caution">
    <text evidence="4">The sequence shown here is derived from an EMBL/GenBank/DDBJ whole genome shotgun (WGS) entry which is preliminary data.</text>
</comment>
<dbReference type="CDD" id="cd17535">
    <property type="entry name" value="REC_NarL-like"/>
    <property type="match status" value="1"/>
</dbReference>
<dbReference type="SMART" id="SM00052">
    <property type="entry name" value="EAL"/>
    <property type="match status" value="1"/>
</dbReference>
<feature type="domain" description="Response regulatory" evidence="2">
    <location>
        <begin position="4"/>
        <end position="125"/>
    </location>
</feature>
<dbReference type="Pfam" id="PF00563">
    <property type="entry name" value="EAL"/>
    <property type="match status" value="1"/>
</dbReference>
<feature type="modified residue" description="4-aspartylphosphate" evidence="1">
    <location>
        <position position="55"/>
    </location>
</feature>
<dbReference type="InterPro" id="IPR001789">
    <property type="entry name" value="Sig_transdc_resp-reg_receiver"/>
</dbReference>
<dbReference type="SUPFAM" id="SSF141868">
    <property type="entry name" value="EAL domain-like"/>
    <property type="match status" value="1"/>
</dbReference>
<proteinExistence type="predicted"/>
<evidence type="ECO:0000256" key="1">
    <source>
        <dbReference type="PROSITE-ProRule" id="PRU00169"/>
    </source>
</evidence>